<gene>
    <name evidence="2" type="ORF">BTO18_06000</name>
</gene>
<keyword evidence="1" id="KW-0732">Signal</keyword>
<reference evidence="2 3" key="1">
    <citation type="submission" date="2016-12" db="EMBL/GenBank/DDBJ databases">
        <title>Trade-off between light-utilization and light-protection in marine flavobacteria.</title>
        <authorList>
            <person name="Kumagai Y."/>
            <person name="Yoshizawa S."/>
            <person name="Kogure K."/>
            <person name="Iwasaki W."/>
        </authorList>
    </citation>
    <scope>NUCLEOTIDE SEQUENCE [LARGE SCALE GENOMIC DNA]</scope>
    <source>
        <strain evidence="2 3">NBRC 108759</strain>
    </source>
</reference>
<sequence length="1015" mass="114450">MRKIIFSCFTIILCSQFSNAQGDGYYGDNFNSNMYTATTVIGGTPQSPDITAFQKVNFIPVSNYTGRANISIPIYTISSGQISVPISLSYNTSGVKVADVASSVGLNWSLNAGGVITRIVKGMDDFKKPNGGSYPGAPHDPAGWLGYNYPNLQSTAAHTGSPNPYGDPEPDLYSAEAPGLSTRYIHKKDLDPIELEHQGNIIDETLGYVSRSYIKGNGSTDNVSRFGFIETKITSINGLVYTFGSPEIPFGFYSQINSYRLDKIEDPSTNQMIDFEYEQYSNYNTVSYMNNKHPYGGGADSDVSSTSYDSSFYVTHRLKKIIHELGEVEFIYGINRLDKTGEKALTEIKIKDQNGYTVKHIKLAHSYFQSPVDINTEQSKRLRLDRVYEVAPDQTELPGHTFTYENNSSFSMPPRTSYAHDFLGYNNGSYSSGNSNPVPKYYFKNNKITPFYDSSAIELTGNYSLEADVNYAKTYSLIKIKFPTGGENEYEYELNEFNFNGIKQGGGLRIKSQKLLDDKGNTQILDYTYENGGIIQMPTFAIFKLKTGATGSGANTLSQLTSRLGIDTFSSALSQVEFTQGAFVGYGKVTVKNRIDNGYVEYVYSSPITTYNVTSTKTYDHHFPYSNSWQQLAPSMLFYDRDFLRGKILSETTYAKSGKKRSSKKYTYTTKEFSKLSLEYLNKSSNEPLANCYNLNGTYKLNQAGTTCGGFTENIDLKVQRDLLTKVVIKDYQSDELNTSSFYYDNALHILQTIKKYEFDQENPLLVKETKEVVKCVSNDQSGIDSQECYWVVQNMDRDHKVIKEIEYPIVDGQVNQLPFSNNLVQKNRLSTALRITVKNHDNEVLAKEDHLYKDFGNSLYALEKVNFIARDGSITESDKVTIRDSKGRIEEYVRKDGVYVTRIYGYDSAYLIAEIINASNSAVNFALQNNIQSQFNQGTFSNDTSIKQVMSELRTALPNTQITSYTHKKLVGVMNITDPRNRTINYHYDQFNRLEKVTDHDGNIISKNEYNYKY</sequence>
<dbReference type="Gene3D" id="2.180.10.10">
    <property type="entry name" value="RHS repeat-associated core"/>
    <property type="match status" value="1"/>
</dbReference>
<feature type="chain" id="PRO_5015493570" description="Sugar-binding protein" evidence="1">
    <location>
        <begin position="21"/>
        <end position="1015"/>
    </location>
</feature>
<protein>
    <recommendedName>
        <fullName evidence="4">Sugar-binding protein</fullName>
    </recommendedName>
</protein>
<proteinExistence type="predicted"/>
<evidence type="ECO:0000256" key="1">
    <source>
        <dbReference type="SAM" id="SignalP"/>
    </source>
</evidence>
<evidence type="ECO:0000313" key="2">
    <source>
        <dbReference type="EMBL" id="PQJ78764.1"/>
    </source>
</evidence>
<comment type="caution">
    <text evidence="2">The sequence shown here is derived from an EMBL/GenBank/DDBJ whole genome shotgun (WGS) entry which is preliminary data.</text>
</comment>
<dbReference type="Proteomes" id="UP000238882">
    <property type="component" value="Unassembled WGS sequence"/>
</dbReference>
<organism evidence="2 3">
    <name type="scientific">Polaribacter porphyrae</name>
    <dbReference type="NCBI Taxonomy" id="1137780"/>
    <lineage>
        <taxon>Bacteria</taxon>
        <taxon>Pseudomonadati</taxon>
        <taxon>Bacteroidota</taxon>
        <taxon>Flavobacteriia</taxon>
        <taxon>Flavobacteriales</taxon>
        <taxon>Flavobacteriaceae</taxon>
    </lineage>
</organism>
<evidence type="ECO:0000313" key="3">
    <source>
        <dbReference type="Proteomes" id="UP000238882"/>
    </source>
</evidence>
<dbReference type="OrthoDB" id="9814627at2"/>
<evidence type="ECO:0008006" key="4">
    <source>
        <dbReference type="Google" id="ProtNLM"/>
    </source>
</evidence>
<dbReference type="RefSeq" id="WP_105015359.1">
    <property type="nucleotide sequence ID" value="NZ_MSCN01000001.1"/>
</dbReference>
<feature type="signal peptide" evidence="1">
    <location>
        <begin position="1"/>
        <end position="20"/>
    </location>
</feature>
<dbReference type="EMBL" id="MSCN01000001">
    <property type="protein sequence ID" value="PQJ78764.1"/>
    <property type="molecule type" value="Genomic_DNA"/>
</dbReference>
<keyword evidence="3" id="KW-1185">Reference proteome</keyword>
<accession>A0A2S7WMC6</accession>
<name>A0A2S7WMC6_9FLAO</name>
<dbReference type="AlphaFoldDB" id="A0A2S7WMC6"/>